<keyword evidence="2" id="KW-1185">Reference proteome</keyword>
<reference evidence="1 2" key="1">
    <citation type="submission" date="2023-02" db="EMBL/GenBank/DDBJ databases">
        <title>LHISI_Scaffold_Assembly.</title>
        <authorList>
            <person name="Stuart O.P."/>
            <person name="Cleave R."/>
            <person name="Magrath M.J.L."/>
            <person name="Mikheyev A.S."/>
        </authorList>
    </citation>
    <scope>NUCLEOTIDE SEQUENCE [LARGE SCALE GENOMIC DNA]</scope>
    <source>
        <strain evidence="1">Daus_M_001</strain>
        <tissue evidence="1">Leg muscle</tissue>
    </source>
</reference>
<proteinExistence type="predicted"/>
<dbReference type="Gene3D" id="3.30.420.10">
    <property type="entry name" value="Ribonuclease H-like superfamily/Ribonuclease H"/>
    <property type="match status" value="1"/>
</dbReference>
<name>A0ABQ9I4X5_9NEOP</name>
<dbReference type="PANTHER" id="PTHR47326:SF1">
    <property type="entry name" value="HTH PSQ-TYPE DOMAIN-CONTAINING PROTEIN"/>
    <property type="match status" value="1"/>
</dbReference>
<accession>A0ABQ9I4X5</accession>
<dbReference type="InterPro" id="IPR036397">
    <property type="entry name" value="RNaseH_sf"/>
</dbReference>
<evidence type="ECO:0000313" key="1">
    <source>
        <dbReference type="EMBL" id="KAJ8891665.1"/>
    </source>
</evidence>
<protein>
    <submittedName>
        <fullName evidence="1">Uncharacterized protein</fullName>
    </submittedName>
</protein>
<evidence type="ECO:0000313" key="2">
    <source>
        <dbReference type="Proteomes" id="UP001159363"/>
    </source>
</evidence>
<gene>
    <name evidence="1" type="ORF">PR048_004193</name>
</gene>
<organism evidence="1 2">
    <name type="scientific">Dryococelus australis</name>
    <dbReference type="NCBI Taxonomy" id="614101"/>
    <lineage>
        <taxon>Eukaryota</taxon>
        <taxon>Metazoa</taxon>
        <taxon>Ecdysozoa</taxon>
        <taxon>Arthropoda</taxon>
        <taxon>Hexapoda</taxon>
        <taxon>Insecta</taxon>
        <taxon>Pterygota</taxon>
        <taxon>Neoptera</taxon>
        <taxon>Polyneoptera</taxon>
        <taxon>Phasmatodea</taxon>
        <taxon>Verophasmatodea</taxon>
        <taxon>Anareolatae</taxon>
        <taxon>Phasmatidae</taxon>
        <taxon>Eurycanthinae</taxon>
        <taxon>Dryococelus</taxon>
    </lineage>
</organism>
<comment type="caution">
    <text evidence="1">The sequence shown here is derived from an EMBL/GenBank/DDBJ whole genome shotgun (WGS) entry which is preliminary data.</text>
</comment>
<sequence>MWPVYRLFFQVHLPTLLEEVPLRIRETMWYQHNGALAHFSNPVYAVIANTYGHRWIGRGGPVNWPARSQDFTPLDVFLKGDMEALVYLTSVDS</sequence>
<dbReference type="PANTHER" id="PTHR47326">
    <property type="entry name" value="TRANSPOSABLE ELEMENT TC3 TRANSPOSASE-LIKE PROTEIN"/>
    <property type="match status" value="1"/>
</dbReference>
<dbReference type="EMBL" id="JARBHB010000002">
    <property type="protein sequence ID" value="KAJ8891665.1"/>
    <property type="molecule type" value="Genomic_DNA"/>
</dbReference>
<dbReference type="Proteomes" id="UP001159363">
    <property type="component" value="Chromosome 2"/>
</dbReference>